<dbReference type="InterPro" id="IPR014993">
    <property type="entry name" value="DUF1841"/>
</dbReference>
<dbReference type="Proteomes" id="UP000463961">
    <property type="component" value="Chromosome"/>
</dbReference>
<evidence type="ECO:0000313" key="1">
    <source>
        <dbReference type="EMBL" id="BBU69284.1"/>
    </source>
</evidence>
<keyword evidence="2" id="KW-1185">Reference proteome</keyword>
<gene>
    <name evidence="1" type="ORF">ICHIAU1_15670</name>
</gene>
<organism evidence="1 2">
    <name type="scientific">Fluviibacter phosphoraccumulans</name>
    <dbReference type="NCBI Taxonomy" id="1751046"/>
    <lineage>
        <taxon>Bacteria</taxon>
        <taxon>Pseudomonadati</taxon>
        <taxon>Pseudomonadota</taxon>
        <taxon>Betaproteobacteria</taxon>
        <taxon>Rhodocyclales</taxon>
        <taxon>Fluviibacteraceae</taxon>
        <taxon>Fluviibacter</taxon>
    </lineage>
</organism>
<dbReference type="RefSeq" id="WP_335808412.1">
    <property type="nucleotide sequence ID" value="NZ_AP019011.1"/>
</dbReference>
<reference evidence="2" key="1">
    <citation type="submission" date="2020-01" db="EMBL/GenBank/DDBJ databases">
        <title>Phosphoaccumulans saitamaens gen. nov., sp. nov., a polyphosphate accumulating bacterium isolated from surface river water.</title>
        <authorList>
            <person name="Watanabe K."/>
            <person name="Suda W."/>
        </authorList>
    </citation>
    <scope>NUCLEOTIDE SEQUENCE [LARGE SCALE GENOMIC DNA]</scope>
    <source>
        <strain evidence="2">ICHIAU1</strain>
    </source>
</reference>
<proteinExistence type="predicted"/>
<protein>
    <submittedName>
        <fullName evidence="1">Uncharacterized protein</fullName>
    </submittedName>
</protein>
<sequence>MIFTPTKDQVRQFFCESRRKQRDNLPLDGAEIIAADVIAMHPEYHALLDDAEAAIAGEWTPEQGTMNPMLHLSLHMALAEQLSVDSPPGIRAAFEKQATKQGDAHEALHRLLECLGETVWHAQQPGGVFDTEAYLERLRKL</sequence>
<name>A0A679I8T6_9RHOO</name>
<dbReference type="AlphaFoldDB" id="A0A679I8T6"/>
<dbReference type="Pfam" id="PF08897">
    <property type="entry name" value="DUF1841"/>
    <property type="match status" value="1"/>
</dbReference>
<accession>A0A679I8T6</accession>
<dbReference type="EMBL" id="AP022345">
    <property type="protein sequence ID" value="BBU69284.1"/>
    <property type="molecule type" value="Genomic_DNA"/>
</dbReference>
<evidence type="ECO:0000313" key="2">
    <source>
        <dbReference type="Proteomes" id="UP000463961"/>
    </source>
</evidence>